<accession>A0A1F7SG30</accession>
<name>A0A1F7SG30_9BACT</name>
<dbReference type="AlphaFoldDB" id="A0A1F7SG30"/>
<dbReference type="Pfam" id="PF05901">
    <property type="entry name" value="Excalibur"/>
    <property type="match status" value="1"/>
</dbReference>
<proteinExistence type="predicted"/>
<dbReference type="Proteomes" id="UP000185874">
    <property type="component" value="Unassembled WGS sequence"/>
</dbReference>
<comment type="caution">
    <text evidence="3">The sequence shown here is derived from an EMBL/GenBank/DDBJ whole genome shotgun (WGS) entry which is preliminary data.</text>
</comment>
<protein>
    <recommendedName>
        <fullName evidence="2">Excalibur calcium-binding domain-containing protein</fullName>
    </recommendedName>
</protein>
<organism evidence="3 4">
    <name type="scientific">Candidatus Shapirobacteria bacterium RBG_13_44_7</name>
    <dbReference type="NCBI Taxonomy" id="1802149"/>
    <lineage>
        <taxon>Bacteria</taxon>
        <taxon>Candidatus Shapironibacteriota</taxon>
    </lineage>
</organism>
<evidence type="ECO:0000256" key="1">
    <source>
        <dbReference type="SAM" id="MobiDB-lite"/>
    </source>
</evidence>
<feature type="region of interest" description="Disordered" evidence="1">
    <location>
        <begin position="95"/>
        <end position="122"/>
    </location>
</feature>
<evidence type="ECO:0000313" key="4">
    <source>
        <dbReference type="Proteomes" id="UP000185874"/>
    </source>
</evidence>
<gene>
    <name evidence="3" type="ORF">A3K55_01320</name>
</gene>
<dbReference type="EMBL" id="MGDJ01000022">
    <property type="protein sequence ID" value="OGL52753.1"/>
    <property type="molecule type" value="Genomic_DNA"/>
</dbReference>
<feature type="domain" description="Excalibur calcium-binding" evidence="2">
    <location>
        <begin position="79"/>
        <end position="117"/>
    </location>
</feature>
<dbReference type="InterPro" id="IPR008613">
    <property type="entry name" value="Excalibur_Ca-bd_domain"/>
</dbReference>
<evidence type="ECO:0000259" key="2">
    <source>
        <dbReference type="Pfam" id="PF05901"/>
    </source>
</evidence>
<reference evidence="3 4" key="1">
    <citation type="journal article" date="2016" name="Nat. Commun.">
        <title>Thousands of microbial genomes shed light on interconnected biogeochemical processes in an aquifer system.</title>
        <authorList>
            <person name="Anantharaman K."/>
            <person name="Brown C.T."/>
            <person name="Hug L.A."/>
            <person name="Sharon I."/>
            <person name="Castelle C.J."/>
            <person name="Probst A.J."/>
            <person name="Thomas B.C."/>
            <person name="Singh A."/>
            <person name="Wilkins M.J."/>
            <person name="Karaoz U."/>
            <person name="Brodie E.L."/>
            <person name="Williams K.H."/>
            <person name="Hubbard S.S."/>
            <person name="Banfield J.F."/>
        </authorList>
    </citation>
    <scope>NUCLEOTIDE SEQUENCE [LARGE SCALE GENOMIC DNA]</scope>
</reference>
<sequence length="122" mass="12968">MAIPKFKPLANASEGSKKVAKPILIGIIVLLLGAFGLEVSNNDWDLGKLLSGSSLEEARVMRDKDGNVVTSGGKFTDEYNCDDFGTQVEAQKFFKNAGGPTKDTNGLDGDNDGEACESLPKE</sequence>
<evidence type="ECO:0000313" key="3">
    <source>
        <dbReference type="EMBL" id="OGL52753.1"/>
    </source>
</evidence>